<keyword evidence="2" id="KW-1185">Reference proteome</keyword>
<dbReference type="EMBL" id="CALNXJ010000024">
    <property type="protein sequence ID" value="CAH3130143.1"/>
    <property type="molecule type" value="Genomic_DNA"/>
</dbReference>
<reference evidence="1 2" key="1">
    <citation type="submission" date="2022-05" db="EMBL/GenBank/DDBJ databases">
        <authorList>
            <consortium name="Genoscope - CEA"/>
            <person name="William W."/>
        </authorList>
    </citation>
    <scope>NUCLEOTIDE SEQUENCE [LARGE SCALE GENOMIC DNA]</scope>
</reference>
<name>A0AAU9WY27_9CNID</name>
<organism evidence="1 2">
    <name type="scientific">Pocillopora meandrina</name>
    <dbReference type="NCBI Taxonomy" id="46732"/>
    <lineage>
        <taxon>Eukaryota</taxon>
        <taxon>Metazoa</taxon>
        <taxon>Cnidaria</taxon>
        <taxon>Anthozoa</taxon>
        <taxon>Hexacorallia</taxon>
        <taxon>Scleractinia</taxon>
        <taxon>Astrocoeniina</taxon>
        <taxon>Pocilloporidae</taxon>
        <taxon>Pocillopora</taxon>
    </lineage>
</organism>
<accession>A0AAU9WY27</accession>
<comment type="caution">
    <text evidence="1">The sequence shown here is derived from an EMBL/GenBank/DDBJ whole genome shotgun (WGS) entry which is preliminary data.</text>
</comment>
<proteinExistence type="predicted"/>
<dbReference type="Proteomes" id="UP001159428">
    <property type="component" value="Unassembled WGS sequence"/>
</dbReference>
<protein>
    <submittedName>
        <fullName evidence="1">Uncharacterized protein</fullName>
    </submittedName>
</protein>
<dbReference type="AlphaFoldDB" id="A0AAU9WY27"/>
<gene>
    <name evidence="1" type="ORF">PMEA_00013834</name>
</gene>
<sequence>MEVAKDSGESYLPRTVIFRRALDAEMKNATKEGFHIKCQKEEKEFVTAEKERKFWEMNL</sequence>
<evidence type="ECO:0000313" key="2">
    <source>
        <dbReference type="Proteomes" id="UP001159428"/>
    </source>
</evidence>
<evidence type="ECO:0000313" key="1">
    <source>
        <dbReference type="EMBL" id="CAH3130143.1"/>
    </source>
</evidence>